<name>A0A1V3NIV6_9GAMM</name>
<dbReference type="Proteomes" id="UP000189462">
    <property type="component" value="Unassembled WGS sequence"/>
</dbReference>
<dbReference type="STRING" id="108003.B1C78_07900"/>
<evidence type="ECO:0008006" key="3">
    <source>
        <dbReference type="Google" id="ProtNLM"/>
    </source>
</evidence>
<keyword evidence="2" id="KW-1185">Reference proteome</keyword>
<proteinExistence type="predicted"/>
<dbReference type="AlphaFoldDB" id="A0A1V3NIV6"/>
<accession>A0A1V3NIV6</accession>
<organism evidence="1 2">
    <name type="scientific">Thioalkalivibrio denitrificans</name>
    <dbReference type="NCBI Taxonomy" id="108003"/>
    <lineage>
        <taxon>Bacteria</taxon>
        <taxon>Pseudomonadati</taxon>
        <taxon>Pseudomonadota</taxon>
        <taxon>Gammaproteobacteria</taxon>
        <taxon>Chromatiales</taxon>
        <taxon>Ectothiorhodospiraceae</taxon>
        <taxon>Thioalkalivibrio</taxon>
    </lineage>
</organism>
<dbReference type="EMBL" id="MVBK01000044">
    <property type="protein sequence ID" value="OOG24818.1"/>
    <property type="molecule type" value="Genomic_DNA"/>
</dbReference>
<evidence type="ECO:0000313" key="1">
    <source>
        <dbReference type="EMBL" id="OOG24818.1"/>
    </source>
</evidence>
<sequence length="671" mass="71933">MAAVVAPAGAVDSVQLEMGSLEGEGFRIESLRLVLQPGAERHALALHADAVYLAEGVELQAVRVDCPALRLRGLGGECQEARIRFRHAWLGDQTLSGSFRYAHPGRLDLQVTGLQLAGGNVRAHVRVQGERWAVDAGGEALSLEGLAALSAQAGQPWPILAQGRSRLALSARGAGALPDRLDLTLDLEDGVFASEDGLRAGEGLAGSVSAAWERDGGSYRLQLTADWREGGIYLHPVFAEAGESPVELSLAGRMEPAAARLSVDRLDLRQAGVITLAGRGAWTLGQGLAGLQASIEVDRVDLPAAYDMYARPFLPGTALDALDTGGVLAGRLEVHNGEPAEVVVNAAATSLEDRLGRFAVHGLDTALHWRADGTAPLSRVSVERGHVYGIPVGRTRFQPVIGRDGFRLPEPVRVPVLDGGLDIRDLHVEGIGSGDARWQFDGGLTPISMERLTAALGWPRLSGSLAGIIPDVRYEQGLLSVGGRLLVRAFDGTVTLGDVRLRDPLGVAPEFSAQIRIRNMDLEQITRTFDFGRITGRLEGDVRDLVLVRWSPVQFDAVLRTPPGDTSPRRISQRAVDNLTRVGGGVGGIFSGGFLRFFEEFNYRRLGLSCRLVGEVCYMDGVAPAEHGYYIVQGSGLPRIDVMGFTREVAWRDLVARLATVMLEGGEPVVR</sequence>
<comment type="caution">
    <text evidence="1">The sequence shown here is derived from an EMBL/GenBank/DDBJ whole genome shotgun (WGS) entry which is preliminary data.</text>
</comment>
<protein>
    <recommendedName>
        <fullName evidence="3">Dicarboxylate transport domain-containing protein</fullName>
    </recommendedName>
</protein>
<dbReference type="OrthoDB" id="6191549at2"/>
<reference evidence="1 2" key="1">
    <citation type="submission" date="2017-02" db="EMBL/GenBank/DDBJ databases">
        <title>Genomic diversity within the haloalkaliphilic genus Thioalkalivibrio.</title>
        <authorList>
            <person name="Ahn A.-C."/>
            <person name="Meier-Kolthoff J."/>
            <person name="Overmars L."/>
            <person name="Richter M."/>
            <person name="Woyke T."/>
            <person name="Sorokin D.Y."/>
            <person name="Muyzer G."/>
        </authorList>
    </citation>
    <scope>NUCLEOTIDE SEQUENCE [LARGE SCALE GENOMIC DNA]</scope>
    <source>
        <strain evidence="1 2">ALJD</strain>
    </source>
</reference>
<evidence type="ECO:0000313" key="2">
    <source>
        <dbReference type="Proteomes" id="UP000189462"/>
    </source>
</evidence>
<gene>
    <name evidence="1" type="ORF">B1C78_07900</name>
</gene>